<dbReference type="InterPro" id="IPR007484">
    <property type="entry name" value="Peptidase_M28"/>
</dbReference>
<dbReference type="Proteomes" id="UP000622580">
    <property type="component" value="Unassembled WGS sequence"/>
</dbReference>
<dbReference type="EMBL" id="JAGSGD010000001">
    <property type="protein sequence ID" value="MBR7620137.1"/>
    <property type="molecule type" value="Genomic_DNA"/>
</dbReference>
<dbReference type="PANTHER" id="PTHR12147">
    <property type="entry name" value="METALLOPEPTIDASE M28 FAMILY MEMBER"/>
    <property type="match status" value="1"/>
</dbReference>
<comment type="subcellular location">
    <subcellularLocation>
        <location evidence="1">Secreted</location>
    </subcellularLocation>
</comment>
<dbReference type="Pfam" id="PF04389">
    <property type="entry name" value="Peptidase_M28"/>
    <property type="match status" value="1"/>
</dbReference>
<dbReference type="Gene3D" id="2.60.40.10">
    <property type="entry name" value="Immunoglobulins"/>
    <property type="match status" value="1"/>
</dbReference>
<protein>
    <submittedName>
        <fullName evidence="5">M20/M25/M40 family metallo-hydrolase</fullName>
    </submittedName>
</protein>
<evidence type="ECO:0000256" key="3">
    <source>
        <dbReference type="SAM" id="SignalP"/>
    </source>
</evidence>
<feature type="chain" id="PRO_5036807650" evidence="3">
    <location>
        <begin position="20"/>
        <end position="445"/>
    </location>
</feature>
<keyword evidence="3" id="KW-0732">Signal</keyword>
<feature type="signal peptide" evidence="3">
    <location>
        <begin position="1"/>
        <end position="19"/>
    </location>
</feature>
<evidence type="ECO:0000259" key="4">
    <source>
        <dbReference type="Pfam" id="PF04389"/>
    </source>
</evidence>
<name>A0A941D222_9CAUL</name>
<dbReference type="InterPro" id="IPR036116">
    <property type="entry name" value="FN3_sf"/>
</dbReference>
<dbReference type="GO" id="GO:0005576">
    <property type="term" value="C:extracellular region"/>
    <property type="evidence" value="ECO:0007669"/>
    <property type="project" value="UniProtKB-SubCell"/>
</dbReference>
<keyword evidence="6" id="KW-1185">Reference proteome</keyword>
<organism evidence="5 6">
    <name type="scientific">Phenylobacterium glaciei</name>
    <dbReference type="NCBI Taxonomy" id="2803784"/>
    <lineage>
        <taxon>Bacteria</taxon>
        <taxon>Pseudomonadati</taxon>
        <taxon>Pseudomonadota</taxon>
        <taxon>Alphaproteobacteria</taxon>
        <taxon>Caulobacterales</taxon>
        <taxon>Caulobacteraceae</taxon>
        <taxon>Phenylobacterium</taxon>
    </lineage>
</organism>
<dbReference type="InterPro" id="IPR045175">
    <property type="entry name" value="M28_fam"/>
</dbReference>
<dbReference type="GO" id="GO:0008235">
    <property type="term" value="F:metalloexopeptidase activity"/>
    <property type="evidence" value="ECO:0007669"/>
    <property type="project" value="InterPro"/>
</dbReference>
<evidence type="ECO:0000313" key="6">
    <source>
        <dbReference type="Proteomes" id="UP000622580"/>
    </source>
</evidence>
<dbReference type="AlphaFoldDB" id="A0A941D222"/>
<reference evidence="5" key="1">
    <citation type="submission" date="2021-04" db="EMBL/GenBank/DDBJ databases">
        <title>Draft genome assembly of strain Phenylobacterium sp. 20VBR1 using MiniION and Illumina platforms.</title>
        <authorList>
            <person name="Thomas F.A."/>
            <person name="Krishnan K.P."/>
            <person name="Sinha R.K."/>
        </authorList>
    </citation>
    <scope>NUCLEOTIDE SEQUENCE</scope>
    <source>
        <strain evidence="5">20VBR1</strain>
    </source>
</reference>
<accession>A0A941D222</accession>
<sequence length="445" mass="47728">MRPILLTALLAFPLLTAAAKPQAELVQIAKAVQQDRLKATITRLVGFGTRHTLSDRTSATRGIGAAERWTAAQFEAISKDCGGCLTVAVPKQTFTGRRVPNPTEIGAILAIQKGTTDPDRVIVISGHIDSRVTDVMNATADAPGANDDGSGTAAVIEAARVLSKHRFPATLVFAVLEGEEQGLYGGKVLAAYAKEHGWKVEADLNNDIVGNTHGANGVHNDTQVRVFSEGTKAVETPDQANGRRYNGGEVDSPSRNLARFADGLAETYLKGLDVVMVYRTDRYGRGGDQVEMLNAGYPAIRVTEAVEHYDRQHQDLRTENGRLYGDTIEGVDFPYLAKVTQLNVVMMAALARAPAPPEDVKIEGAVSADTKVSWTAVPGAAGYRVHWRETTAPRWQHSKATTATSEVLKNIVIDDWFFGVSAISADGYESPVVFPGAAGSFSVTK</sequence>
<feature type="domain" description="Peptidase M28" evidence="4">
    <location>
        <begin position="110"/>
        <end position="225"/>
    </location>
</feature>
<dbReference type="RefSeq" id="WP_215340863.1">
    <property type="nucleotide sequence ID" value="NZ_JAGSGD010000001.1"/>
</dbReference>
<evidence type="ECO:0000256" key="2">
    <source>
        <dbReference type="ARBA" id="ARBA00022525"/>
    </source>
</evidence>
<evidence type="ECO:0000256" key="1">
    <source>
        <dbReference type="ARBA" id="ARBA00004613"/>
    </source>
</evidence>
<dbReference type="PANTHER" id="PTHR12147:SF26">
    <property type="entry name" value="PEPTIDASE M28 DOMAIN-CONTAINING PROTEIN"/>
    <property type="match status" value="1"/>
</dbReference>
<dbReference type="GO" id="GO:0006508">
    <property type="term" value="P:proteolysis"/>
    <property type="evidence" value="ECO:0007669"/>
    <property type="project" value="InterPro"/>
</dbReference>
<dbReference type="InterPro" id="IPR013783">
    <property type="entry name" value="Ig-like_fold"/>
</dbReference>
<comment type="caution">
    <text evidence="5">The sequence shown here is derived from an EMBL/GenBank/DDBJ whole genome shotgun (WGS) entry which is preliminary data.</text>
</comment>
<dbReference type="SUPFAM" id="SSF53187">
    <property type="entry name" value="Zn-dependent exopeptidases"/>
    <property type="match status" value="1"/>
</dbReference>
<keyword evidence="2" id="KW-0964">Secreted</keyword>
<dbReference type="SUPFAM" id="SSF49265">
    <property type="entry name" value="Fibronectin type III"/>
    <property type="match status" value="1"/>
</dbReference>
<dbReference type="Gene3D" id="3.40.630.10">
    <property type="entry name" value="Zn peptidases"/>
    <property type="match status" value="1"/>
</dbReference>
<proteinExistence type="predicted"/>
<evidence type="ECO:0000313" key="5">
    <source>
        <dbReference type="EMBL" id="MBR7620137.1"/>
    </source>
</evidence>
<gene>
    <name evidence="5" type="ORF">JKL49_12140</name>
</gene>